<dbReference type="Proteomes" id="UP000486351">
    <property type="component" value="Unassembled WGS sequence"/>
</dbReference>
<evidence type="ECO:0000313" key="5">
    <source>
        <dbReference type="Proteomes" id="UP000486351"/>
    </source>
</evidence>
<evidence type="ECO:0000313" key="4">
    <source>
        <dbReference type="Proteomes" id="UP000441208"/>
    </source>
</evidence>
<reference evidence="2 4" key="1">
    <citation type="submission" date="2018-08" db="EMBL/GenBank/DDBJ databases">
        <title>Genomic investigation of the strawberry pathogen Phytophthora fragariae indicates pathogenicity is determined by transcriptional variation in three key races.</title>
        <authorList>
            <person name="Adams T.M."/>
            <person name="Armitage A.D."/>
            <person name="Sobczyk M.K."/>
            <person name="Bates H.J."/>
            <person name="Dunwell J.M."/>
            <person name="Nellist C.F."/>
            <person name="Harrison R.J."/>
        </authorList>
    </citation>
    <scope>NUCLEOTIDE SEQUENCE [LARGE SCALE GENOMIC DNA]</scope>
    <source>
        <strain evidence="2 4">NOV-71</strain>
        <strain evidence="3 5">NOV-77</strain>
    </source>
</reference>
<sequence length="57" mass="6177">MKSSGAEDQAPESVDSAGVTIKTNKSAESVPTDVWGTPRAMQTQRVTRTRDLKKLQS</sequence>
<proteinExistence type="predicted"/>
<evidence type="ECO:0000256" key="1">
    <source>
        <dbReference type="SAM" id="MobiDB-lite"/>
    </source>
</evidence>
<organism evidence="2 4">
    <name type="scientific">Phytophthora fragariae</name>
    <dbReference type="NCBI Taxonomy" id="53985"/>
    <lineage>
        <taxon>Eukaryota</taxon>
        <taxon>Sar</taxon>
        <taxon>Stramenopiles</taxon>
        <taxon>Oomycota</taxon>
        <taxon>Peronosporomycetes</taxon>
        <taxon>Peronosporales</taxon>
        <taxon>Peronosporaceae</taxon>
        <taxon>Phytophthora</taxon>
    </lineage>
</organism>
<evidence type="ECO:0000313" key="3">
    <source>
        <dbReference type="EMBL" id="KAE9262818.1"/>
    </source>
</evidence>
<gene>
    <name evidence="2" type="ORF">PF007_g31913</name>
    <name evidence="3" type="ORF">PF008_g32506</name>
</gene>
<dbReference type="Proteomes" id="UP000441208">
    <property type="component" value="Unassembled WGS sequence"/>
</dbReference>
<dbReference type="EMBL" id="QXFZ01007664">
    <property type="protein sequence ID" value="KAE9056674.1"/>
    <property type="molecule type" value="Genomic_DNA"/>
</dbReference>
<dbReference type="EMBL" id="QXFY01009262">
    <property type="protein sequence ID" value="KAE9262818.1"/>
    <property type="molecule type" value="Genomic_DNA"/>
</dbReference>
<protein>
    <submittedName>
        <fullName evidence="2">Uncharacterized protein</fullName>
    </submittedName>
</protein>
<dbReference type="AlphaFoldDB" id="A0A6A3PL46"/>
<comment type="caution">
    <text evidence="2">The sequence shown here is derived from an EMBL/GenBank/DDBJ whole genome shotgun (WGS) entry which is preliminary data.</text>
</comment>
<name>A0A6A3PL46_9STRA</name>
<feature type="compositionally biased region" description="Basic and acidic residues" evidence="1">
    <location>
        <begin position="48"/>
        <end position="57"/>
    </location>
</feature>
<feature type="region of interest" description="Disordered" evidence="1">
    <location>
        <begin position="1"/>
        <end position="57"/>
    </location>
</feature>
<evidence type="ECO:0000313" key="2">
    <source>
        <dbReference type="EMBL" id="KAE9056674.1"/>
    </source>
</evidence>
<accession>A0A6A3PL46</accession>